<evidence type="ECO:0000256" key="1">
    <source>
        <dbReference type="SAM" id="SignalP"/>
    </source>
</evidence>
<name>A0ABN8IQN7_9NEOP</name>
<dbReference type="EMBL" id="OW152840">
    <property type="protein sequence ID" value="CAH2061977.1"/>
    <property type="molecule type" value="Genomic_DNA"/>
</dbReference>
<protein>
    <recommendedName>
        <fullName evidence="4">Antimicrobial peptide</fullName>
    </recommendedName>
</protein>
<gene>
    <name evidence="2" type="ORF">IPOD504_LOCUS11608</name>
</gene>
<feature type="non-terminal residue" evidence="2">
    <location>
        <position position="70"/>
    </location>
</feature>
<proteinExistence type="predicted"/>
<feature type="signal peptide" evidence="1">
    <location>
        <begin position="1"/>
        <end position="16"/>
    </location>
</feature>
<evidence type="ECO:0000313" key="3">
    <source>
        <dbReference type="Proteomes" id="UP000837857"/>
    </source>
</evidence>
<sequence>MKTIFILCALLPLMRGVELEDALEGLKIAKRELPRLEGALEGLKIAKRELPRVMNNVLWRSPVSELEKGE</sequence>
<reference evidence="2" key="1">
    <citation type="submission" date="2022-03" db="EMBL/GenBank/DDBJ databases">
        <authorList>
            <person name="Martin H S."/>
        </authorList>
    </citation>
    <scope>NUCLEOTIDE SEQUENCE</scope>
</reference>
<dbReference type="Proteomes" id="UP000837857">
    <property type="component" value="Chromosome 28"/>
</dbReference>
<evidence type="ECO:0008006" key="4">
    <source>
        <dbReference type="Google" id="ProtNLM"/>
    </source>
</evidence>
<feature type="chain" id="PRO_5046459051" description="Antimicrobial peptide" evidence="1">
    <location>
        <begin position="17"/>
        <end position="70"/>
    </location>
</feature>
<accession>A0ABN8IQN7</accession>
<keyword evidence="3" id="KW-1185">Reference proteome</keyword>
<organism evidence="2 3">
    <name type="scientific">Iphiclides podalirius</name>
    <name type="common">scarce swallowtail</name>
    <dbReference type="NCBI Taxonomy" id="110791"/>
    <lineage>
        <taxon>Eukaryota</taxon>
        <taxon>Metazoa</taxon>
        <taxon>Ecdysozoa</taxon>
        <taxon>Arthropoda</taxon>
        <taxon>Hexapoda</taxon>
        <taxon>Insecta</taxon>
        <taxon>Pterygota</taxon>
        <taxon>Neoptera</taxon>
        <taxon>Endopterygota</taxon>
        <taxon>Lepidoptera</taxon>
        <taxon>Glossata</taxon>
        <taxon>Ditrysia</taxon>
        <taxon>Papilionoidea</taxon>
        <taxon>Papilionidae</taxon>
        <taxon>Papilioninae</taxon>
        <taxon>Iphiclides</taxon>
    </lineage>
</organism>
<evidence type="ECO:0000313" key="2">
    <source>
        <dbReference type="EMBL" id="CAH2061977.1"/>
    </source>
</evidence>
<keyword evidence="1" id="KW-0732">Signal</keyword>